<sequence length="421" mass="47954">LPTGSGECSTSEAHSSIPAHISVQACVCADLTGRTCCSLWNEKLGRGFPTSEASSVFTGGADTSGALPLRPRRVHTVWEAHRWHNCNSNVRSCLFSMKVLLFPLDAPLVRLSLKCRLCLSLKLKFQYDFQFKIQFDFDIEFQFGFQIEIDIELQIDLNSMLRGYESKSVGRNEMEVASDIRYGNMGSAGQSEKEDAGRRRIKRDGGCSPASGTSERRNHREGEEKLETKEATGRARRRLPTVRESRCLLLGCGHVGWDTWVEEWPRERPVDEFNSLANECYSATGHPPITSDLIEPSVFLKSISKTKVFLHISRPLPFGWQREYRETLENWNIHNPRTRYPLKIPKRSSSHQVQNCKFPIIFLNWHGRGVFVLSSRGRLPRPEESQDGKTSWWNKKIGNCCLMLVNVCPLRRALHPLFSLL</sequence>
<keyword evidence="3" id="KW-1185">Reference proteome</keyword>
<feature type="compositionally biased region" description="Basic and acidic residues" evidence="1">
    <location>
        <begin position="214"/>
        <end position="233"/>
    </location>
</feature>
<proteinExistence type="predicted"/>
<dbReference type="AlphaFoldDB" id="A0A6H5H3I7"/>
<evidence type="ECO:0000313" key="2">
    <source>
        <dbReference type="EMBL" id="CAB0010527.1"/>
    </source>
</evidence>
<feature type="region of interest" description="Disordered" evidence="1">
    <location>
        <begin position="183"/>
        <end position="237"/>
    </location>
</feature>
<evidence type="ECO:0000313" key="3">
    <source>
        <dbReference type="Proteomes" id="UP000479000"/>
    </source>
</evidence>
<name>A0A6H5H3I7_9HEMI</name>
<protein>
    <submittedName>
        <fullName evidence="2">Uncharacterized protein</fullName>
    </submittedName>
</protein>
<accession>A0A6H5H3I7</accession>
<dbReference type="Proteomes" id="UP000479000">
    <property type="component" value="Unassembled WGS sequence"/>
</dbReference>
<dbReference type="EMBL" id="CADCXU010023050">
    <property type="protein sequence ID" value="CAB0010527.1"/>
    <property type="molecule type" value="Genomic_DNA"/>
</dbReference>
<evidence type="ECO:0000256" key="1">
    <source>
        <dbReference type="SAM" id="MobiDB-lite"/>
    </source>
</evidence>
<organism evidence="2 3">
    <name type="scientific">Nesidiocoris tenuis</name>
    <dbReference type="NCBI Taxonomy" id="355587"/>
    <lineage>
        <taxon>Eukaryota</taxon>
        <taxon>Metazoa</taxon>
        <taxon>Ecdysozoa</taxon>
        <taxon>Arthropoda</taxon>
        <taxon>Hexapoda</taxon>
        <taxon>Insecta</taxon>
        <taxon>Pterygota</taxon>
        <taxon>Neoptera</taxon>
        <taxon>Paraneoptera</taxon>
        <taxon>Hemiptera</taxon>
        <taxon>Heteroptera</taxon>
        <taxon>Panheteroptera</taxon>
        <taxon>Cimicomorpha</taxon>
        <taxon>Miridae</taxon>
        <taxon>Dicyphina</taxon>
        <taxon>Nesidiocoris</taxon>
    </lineage>
</organism>
<reference evidence="2 3" key="1">
    <citation type="submission" date="2020-02" db="EMBL/GenBank/DDBJ databases">
        <authorList>
            <person name="Ferguson B K."/>
        </authorList>
    </citation>
    <scope>NUCLEOTIDE SEQUENCE [LARGE SCALE GENOMIC DNA]</scope>
</reference>
<gene>
    <name evidence="2" type="ORF">NTEN_LOCUS15570</name>
</gene>
<feature type="non-terminal residue" evidence="2">
    <location>
        <position position="1"/>
    </location>
</feature>